<dbReference type="GO" id="GO:0031415">
    <property type="term" value="C:NatA complex"/>
    <property type="evidence" value="ECO:0007669"/>
    <property type="project" value="TreeGrafter"/>
</dbReference>
<evidence type="ECO:0000256" key="1">
    <source>
        <dbReference type="ARBA" id="ARBA00022679"/>
    </source>
</evidence>
<name>F0W6J9_9STRA</name>
<dbReference type="InterPro" id="IPR051556">
    <property type="entry name" value="N-term/lysine_N-AcTrnsfr"/>
</dbReference>
<gene>
    <name evidence="4" type="primary">AlNc14C25G2489</name>
    <name evidence="4" type="ORF">ALNC14_028870</name>
    <name evidence="5" type="ORF">ALNC14_079890</name>
</gene>
<evidence type="ECO:0000256" key="2">
    <source>
        <dbReference type="ARBA" id="ARBA00023315"/>
    </source>
</evidence>
<dbReference type="InterPro" id="IPR000182">
    <property type="entry name" value="GNAT_dom"/>
</dbReference>
<dbReference type="GO" id="GO:0016747">
    <property type="term" value="F:acyltransferase activity, transferring groups other than amino-acyl groups"/>
    <property type="evidence" value="ECO:0007669"/>
    <property type="project" value="InterPro"/>
</dbReference>
<keyword evidence="2" id="KW-0012">Acyltransferase</keyword>
<evidence type="ECO:0000313" key="4">
    <source>
        <dbReference type="EMBL" id="CCA16744.1"/>
    </source>
</evidence>
<sequence>MTSFHIRPIYQDKSLLDALRNLNRGILPIQCPNSVYKVAMGDPRKLSAVVRNTETCGIVGGLIAQSVSNNVVIHTLAIEIQYRRRGVGTLLLKYLESLVINEGIECMQLYVHEDNDVAILFYQKFGFHKAQHIPDCYRHLKSPGGFLLEKRLERSSRLGYDRN</sequence>
<dbReference type="HOGENOM" id="CLU_013985_5_3_1"/>
<accession>F0W6J9</accession>
<dbReference type="EMBL" id="FR824180">
    <property type="protein sequence ID" value="CCA21846.1"/>
    <property type="molecule type" value="Genomic_DNA"/>
</dbReference>
<feature type="domain" description="N-acetyltransferase" evidence="3">
    <location>
        <begin position="4"/>
        <end position="153"/>
    </location>
</feature>
<protein>
    <submittedName>
        <fullName evidence="5">Uncharacterized protein ALNC14_079890</fullName>
    </submittedName>
    <submittedName>
        <fullName evidence="4">Uncharacterized protein AlNc14C25G2489</fullName>
    </submittedName>
</protein>
<dbReference type="Pfam" id="PF00583">
    <property type="entry name" value="Acetyltransf_1"/>
    <property type="match status" value="1"/>
</dbReference>
<dbReference type="EMBL" id="FR824070">
    <property type="protein sequence ID" value="CCA16744.1"/>
    <property type="molecule type" value="Genomic_DNA"/>
</dbReference>
<dbReference type="GO" id="GO:0007064">
    <property type="term" value="P:mitotic sister chromatid cohesion"/>
    <property type="evidence" value="ECO:0007669"/>
    <property type="project" value="TreeGrafter"/>
</dbReference>
<organism evidence="4">
    <name type="scientific">Albugo laibachii Nc14</name>
    <dbReference type="NCBI Taxonomy" id="890382"/>
    <lineage>
        <taxon>Eukaryota</taxon>
        <taxon>Sar</taxon>
        <taxon>Stramenopiles</taxon>
        <taxon>Oomycota</taxon>
        <taxon>Peronosporomycetes</taxon>
        <taxon>Albuginales</taxon>
        <taxon>Albuginaceae</taxon>
        <taxon>Albugo</taxon>
    </lineage>
</organism>
<dbReference type="Gene3D" id="3.40.630.30">
    <property type="match status" value="1"/>
</dbReference>
<dbReference type="AlphaFoldDB" id="F0W6J9"/>
<evidence type="ECO:0000313" key="5">
    <source>
        <dbReference type="EMBL" id="CCA21846.1"/>
    </source>
</evidence>
<reference evidence="4" key="2">
    <citation type="submission" date="2011-02" db="EMBL/GenBank/DDBJ databases">
        <authorList>
            <person name="MacLean D."/>
        </authorList>
    </citation>
    <scope>NUCLEOTIDE SEQUENCE</scope>
</reference>
<dbReference type="PANTHER" id="PTHR42919:SF8">
    <property type="entry name" value="N-ALPHA-ACETYLTRANSFERASE 50"/>
    <property type="match status" value="1"/>
</dbReference>
<reference evidence="4" key="1">
    <citation type="journal article" date="2011" name="PLoS Biol.">
        <title>Gene gain and loss during evolution of obligate parasitism in the white rust pathogen of Arabidopsis thaliana.</title>
        <authorList>
            <person name="Kemen E."/>
            <person name="Gardiner A."/>
            <person name="Schultz-Larsen T."/>
            <person name="Kemen A.C."/>
            <person name="Balmuth A.L."/>
            <person name="Robert-Seilaniantz A."/>
            <person name="Bailey K."/>
            <person name="Holub E."/>
            <person name="Studholme D.J."/>
            <person name="Maclean D."/>
            <person name="Jones J.D."/>
        </authorList>
    </citation>
    <scope>NUCLEOTIDE SEQUENCE</scope>
</reference>
<dbReference type="PANTHER" id="PTHR42919">
    <property type="entry name" value="N-ALPHA-ACETYLTRANSFERASE"/>
    <property type="match status" value="1"/>
</dbReference>
<dbReference type="SUPFAM" id="SSF55729">
    <property type="entry name" value="Acyl-CoA N-acyltransferases (Nat)"/>
    <property type="match status" value="1"/>
</dbReference>
<dbReference type="PROSITE" id="PS51186">
    <property type="entry name" value="GNAT"/>
    <property type="match status" value="1"/>
</dbReference>
<dbReference type="InterPro" id="IPR016181">
    <property type="entry name" value="Acyl_CoA_acyltransferase"/>
</dbReference>
<keyword evidence="1" id="KW-0808">Transferase</keyword>
<dbReference type="CDD" id="cd04301">
    <property type="entry name" value="NAT_SF"/>
    <property type="match status" value="1"/>
</dbReference>
<evidence type="ECO:0000259" key="3">
    <source>
        <dbReference type="PROSITE" id="PS51186"/>
    </source>
</evidence>
<proteinExistence type="predicted"/>